<dbReference type="Proteomes" id="UP000197361">
    <property type="component" value="Unassembled WGS sequence"/>
</dbReference>
<dbReference type="AlphaFoldDB" id="A0A246JW38"/>
<dbReference type="PANTHER" id="PTHR36114:SF1">
    <property type="entry name" value="16.7 KDA PROTEIN IN WHIE LOCUS"/>
    <property type="match status" value="1"/>
</dbReference>
<dbReference type="CDD" id="cd02226">
    <property type="entry name" value="cupin_YdbB-like"/>
    <property type="match status" value="1"/>
</dbReference>
<feature type="domain" description="Cupin type-2" evidence="1">
    <location>
        <begin position="40"/>
        <end position="100"/>
    </location>
</feature>
<accession>A0A246JW38</accession>
<reference evidence="2 3" key="1">
    <citation type="journal article" date="2010" name="Int. J. Syst. Evol. Microbiol.">
        <title>Sphingopyxis bauzanensis sp. nov., a psychrophilic bacterium isolated from soil.</title>
        <authorList>
            <person name="Zhang D.C."/>
            <person name="Liu H.C."/>
            <person name="Xin Y.H."/>
            <person name="Zhou Y.G."/>
            <person name="Schinner F."/>
            <person name="Margesin R."/>
        </authorList>
    </citation>
    <scope>NUCLEOTIDE SEQUENCE [LARGE SCALE GENOMIC DNA]</scope>
    <source>
        <strain evidence="2 3">DSM 22271</strain>
    </source>
</reference>
<evidence type="ECO:0000259" key="1">
    <source>
        <dbReference type="Pfam" id="PF07883"/>
    </source>
</evidence>
<comment type="caution">
    <text evidence="2">The sequence shown here is derived from an EMBL/GenBank/DDBJ whole genome shotgun (WGS) entry which is preliminary data.</text>
</comment>
<dbReference type="InterPro" id="IPR013096">
    <property type="entry name" value="Cupin_2"/>
</dbReference>
<gene>
    <name evidence="2" type="ORF">CDQ92_09605</name>
</gene>
<dbReference type="GO" id="GO:0016853">
    <property type="term" value="F:isomerase activity"/>
    <property type="evidence" value="ECO:0007669"/>
    <property type="project" value="UniProtKB-KW"/>
</dbReference>
<dbReference type="SUPFAM" id="SSF51182">
    <property type="entry name" value="RmlC-like cupins"/>
    <property type="match status" value="1"/>
</dbReference>
<evidence type="ECO:0000313" key="2">
    <source>
        <dbReference type="EMBL" id="OWQ97291.1"/>
    </source>
</evidence>
<dbReference type="PANTHER" id="PTHR36114">
    <property type="entry name" value="16.7 KDA PROTEIN IN WHIE LOCUS"/>
    <property type="match status" value="1"/>
</dbReference>
<dbReference type="RefSeq" id="WP_088441143.1">
    <property type="nucleotide sequence ID" value="NZ_BMMC01000006.1"/>
</dbReference>
<sequence>MTMVAKVNLAEAFARIPEAWSPHVAGDINNFQVKLVKLDGKFDWHHHYSEDELFLVIAGRMKMGLRTGDVIVEPGEFIIVPCGVEHCPEALGGECHVVLLEPGSTLNTGNVETEKTRRTLERLD</sequence>
<proteinExistence type="predicted"/>
<dbReference type="InterPro" id="IPR014710">
    <property type="entry name" value="RmlC-like_jellyroll"/>
</dbReference>
<keyword evidence="2" id="KW-0413">Isomerase</keyword>
<name>A0A246JW38_9SPHN</name>
<keyword evidence="3" id="KW-1185">Reference proteome</keyword>
<dbReference type="InterPro" id="IPR011051">
    <property type="entry name" value="RmlC_Cupin_sf"/>
</dbReference>
<protein>
    <submittedName>
        <fullName evidence="2">Mannose-6-phosphate isomerase</fullName>
    </submittedName>
</protein>
<dbReference type="Pfam" id="PF07883">
    <property type="entry name" value="Cupin_2"/>
    <property type="match status" value="1"/>
</dbReference>
<dbReference type="Gene3D" id="2.60.120.10">
    <property type="entry name" value="Jelly Rolls"/>
    <property type="match status" value="1"/>
</dbReference>
<evidence type="ECO:0000313" key="3">
    <source>
        <dbReference type="Proteomes" id="UP000197361"/>
    </source>
</evidence>
<dbReference type="InterPro" id="IPR052044">
    <property type="entry name" value="PKS_Associated_Protein"/>
</dbReference>
<dbReference type="OrthoDB" id="9794183at2"/>
<dbReference type="EMBL" id="NISK01000002">
    <property type="protein sequence ID" value="OWQ97291.1"/>
    <property type="molecule type" value="Genomic_DNA"/>
</dbReference>
<organism evidence="2 3">
    <name type="scientific">Sphingopyxis bauzanensis</name>
    <dbReference type="NCBI Taxonomy" id="651663"/>
    <lineage>
        <taxon>Bacteria</taxon>
        <taxon>Pseudomonadati</taxon>
        <taxon>Pseudomonadota</taxon>
        <taxon>Alphaproteobacteria</taxon>
        <taxon>Sphingomonadales</taxon>
        <taxon>Sphingomonadaceae</taxon>
        <taxon>Sphingopyxis</taxon>
    </lineage>
</organism>